<comment type="caution">
    <text evidence="2">The sequence shown here is derived from an EMBL/GenBank/DDBJ whole genome shotgun (WGS) entry which is preliminary data.</text>
</comment>
<proteinExistence type="predicted"/>
<evidence type="ECO:0000313" key="3">
    <source>
        <dbReference type="Proteomes" id="UP000032515"/>
    </source>
</evidence>
<protein>
    <submittedName>
        <fullName evidence="2">Uncharacterized protein</fullName>
    </submittedName>
</protein>
<gene>
    <name evidence="2" type="ORF">OO17_23155</name>
</gene>
<feature type="compositionally biased region" description="Polar residues" evidence="1">
    <location>
        <begin position="41"/>
        <end position="52"/>
    </location>
</feature>
<feature type="compositionally biased region" description="Basic and acidic residues" evidence="1">
    <location>
        <begin position="53"/>
        <end position="71"/>
    </location>
</feature>
<name>A0A0D7EB32_RHOPL</name>
<organism evidence="2 3">
    <name type="scientific">Rhodopseudomonas palustris</name>
    <dbReference type="NCBI Taxonomy" id="1076"/>
    <lineage>
        <taxon>Bacteria</taxon>
        <taxon>Pseudomonadati</taxon>
        <taxon>Pseudomonadota</taxon>
        <taxon>Alphaproteobacteria</taxon>
        <taxon>Hyphomicrobiales</taxon>
        <taxon>Nitrobacteraceae</taxon>
        <taxon>Rhodopseudomonas</taxon>
    </lineage>
</organism>
<reference evidence="2 3" key="1">
    <citation type="submission" date="2014-11" db="EMBL/GenBank/DDBJ databases">
        <title>Genomics and ecophysiology of heterotrophic nitrogen fixing bacteria isolated from estuarine surface water.</title>
        <authorList>
            <person name="Bentzon-Tilia M."/>
            <person name="Severin I."/>
            <person name="Hansen L.H."/>
            <person name="Riemann L."/>
        </authorList>
    </citation>
    <scope>NUCLEOTIDE SEQUENCE [LARGE SCALE GENOMIC DNA]</scope>
    <source>
        <strain evidence="2 3">BAL398</strain>
    </source>
</reference>
<dbReference type="Proteomes" id="UP000032515">
    <property type="component" value="Unassembled WGS sequence"/>
</dbReference>
<sequence length="91" mass="9546">MVALAFGVGGCLSLHIINSTGAEVPPIDRERDAVSPYVPLANQSTKSRNGTDMSEKPKDEPKGETAPKPRNDAVQPVNGARGFGRSGFGHS</sequence>
<accession>A0A0D7EB32</accession>
<feature type="compositionally biased region" description="Gly residues" evidence="1">
    <location>
        <begin position="81"/>
        <end position="91"/>
    </location>
</feature>
<dbReference type="AlphaFoldDB" id="A0A0D7EB32"/>
<evidence type="ECO:0000313" key="2">
    <source>
        <dbReference type="EMBL" id="KIZ38069.1"/>
    </source>
</evidence>
<dbReference type="EMBL" id="JXXE01000514">
    <property type="protein sequence ID" value="KIZ38069.1"/>
    <property type="molecule type" value="Genomic_DNA"/>
</dbReference>
<feature type="region of interest" description="Disordered" evidence="1">
    <location>
        <begin position="22"/>
        <end position="91"/>
    </location>
</feature>
<dbReference type="RefSeq" id="WP_044416112.1">
    <property type="nucleotide sequence ID" value="NZ_JXXE01000514.1"/>
</dbReference>
<evidence type="ECO:0000256" key="1">
    <source>
        <dbReference type="SAM" id="MobiDB-lite"/>
    </source>
</evidence>
<dbReference type="PATRIC" id="fig|1076.23.peg.5531"/>